<dbReference type="EMBL" id="NEVH01016303">
    <property type="protein sequence ID" value="PNF25790.1"/>
    <property type="molecule type" value="Genomic_DNA"/>
</dbReference>
<evidence type="ECO:0000313" key="9">
    <source>
        <dbReference type="Proteomes" id="UP000235965"/>
    </source>
</evidence>
<dbReference type="PROSITE" id="PS00010">
    <property type="entry name" value="ASX_HYDROXYL"/>
    <property type="match status" value="4"/>
</dbReference>
<dbReference type="PROSITE" id="PS50026">
    <property type="entry name" value="EGF_3"/>
    <property type="match status" value="6"/>
</dbReference>
<gene>
    <name evidence="8" type="ORF">B7P43_G12126</name>
</gene>
<dbReference type="SUPFAM" id="SSF57196">
    <property type="entry name" value="EGF/Laminin"/>
    <property type="match status" value="3"/>
</dbReference>
<feature type="region of interest" description="Disordered" evidence="6">
    <location>
        <begin position="2129"/>
        <end position="2167"/>
    </location>
</feature>
<feature type="domain" description="EGF-like" evidence="7">
    <location>
        <begin position="187"/>
        <end position="223"/>
    </location>
</feature>
<dbReference type="InterPro" id="IPR018097">
    <property type="entry name" value="EGF_Ca-bd_CS"/>
</dbReference>
<evidence type="ECO:0000256" key="6">
    <source>
        <dbReference type="SAM" id="MobiDB-lite"/>
    </source>
</evidence>
<keyword evidence="1 5" id="KW-0245">EGF-like domain</keyword>
<feature type="compositionally biased region" description="Polar residues" evidence="6">
    <location>
        <begin position="1765"/>
        <end position="1790"/>
    </location>
</feature>
<evidence type="ECO:0000259" key="7">
    <source>
        <dbReference type="PROSITE" id="PS50026"/>
    </source>
</evidence>
<dbReference type="GO" id="GO:0005509">
    <property type="term" value="F:calcium ion binding"/>
    <property type="evidence" value="ECO:0007669"/>
    <property type="project" value="InterPro"/>
</dbReference>
<feature type="compositionally biased region" description="Low complexity" evidence="6">
    <location>
        <begin position="2209"/>
        <end position="2220"/>
    </location>
</feature>
<feature type="domain" description="EGF-like" evidence="7">
    <location>
        <begin position="1438"/>
        <end position="1477"/>
    </location>
</feature>
<feature type="domain" description="EGF-like" evidence="7">
    <location>
        <begin position="1375"/>
        <end position="1415"/>
    </location>
</feature>
<evidence type="ECO:0000256" key="2">
    <source>
        <dbReference type="ARBA" id="ARBA00022729"/>
    </source>
</evidence>
<dbReference type="OrthoDB" id="4405280at2759"/>
<dbReference type="SMART" id="SM00274">
    <property type="entry name" value="FOLN"/>
    <property type="match status" value="6"/>
</dbReference>
<dbReference type="PROSITE" id="PS01187">
    <property type="entry name" value="EGF_CA"/>
    <property type="match status" value="2"/>
</dbReference>
<dbReference type="InterPro" id="IPR001881">
    <property type="entry name" value="EGF-like_Ca-bd_dom"/>
</dbReference>
<keyword evidence="9" id="KW-1185">Reference proteome</keyword>
<proteinExistence type="predicted"/>
<feature type="compositionally biased region" description="Low complexity" evidence="6">
    <location>
        <begin position="2129"/>
        <end position="2141"/>
    </location>
</feature>
<dbReference type="FunFam" id="2.10.25.10:FF:000038">
    <property type="entry name" value="Fibrillin 2"/>
    <property type="match status" value="2"/>
</dbReference>
<comment type="caution">
    <text evidence="5">Lacks conserved residue(s) required for the propagation of feature annotation.</text>
</comment>
<feature type="compositionally biased region" description="Polar residues" evidence="6">
    <location>
        <begin position="2153"/>
        <end position="2167"/>
    </location>
</feature>
<dbReference type="PANTHER" id="PTHR22963:SF39">
    <property type="entry name" value="DUMPY"/>
    <property type="match status" value="1"/>
</dbReference>
<keyword evidence="4" id="KW-1015">Disulfide bond</keyword>
<keyword evidence="3" id="KW-0677">Repeat</keyword>
<feature type="region of interest" description="Disordered" evidence="6">
    <location>
        <begin position="1765"/>
        <end position="1813"/>
    </location>
</feature>
<dbReference type="InterPro" id="IPR000152">
    <property type="entry name" value="EGF-type_Asp/Asn_hydroxyl_site"/>
</dbReference>
<reference evidence="8 9" key="1">
    <citation type="submission" date="2017-12" db="EMBL/GenBank/DDBJ databases">
        <title>Hemimetabolous genomes reveal molecular basis of termite eusociality.</title>
        <authorList>
            <person name="Harrison M.C."/>
            <person name="Jongepier E."/>
            <person name="Robertson H.M."/>
            <person name="Arning N."/>
            <person name="Bitard-Feildel T."/>
            <person name="Chao H."/>
            <person name="Childers C.P."/>
            <person name="Dinh H."/>
            <person name="Doddapaneni H."/>
            <person name="Dugan S."/>
            <person name="Gowin J."/>
            <person name="Greiner C."/>
            <person name="Han Y."/>
            <person name="Hu H."/>
            <person name="Hughes D.S.T."/>
            <person name="Huylmans A.-K."/>
            <person name="Kemena C."/>
            <person name="Kremer L.P.M."/>
            <person name="Lee S.L."/>
            <person name="Lopez-Ezquerra A."/>
            <person name="Mallet L."/>
            <person name="Monroy-Kuhn J.M."/>
            <person name="Moser A."/>
            <person name="Murali S.C."/>
            <person name="Muzny D.M."/>
            <person name="Otani S."/>
            <person name="Piulachs M.-D."/>
            <person name="Poelchau M."/>
            <person name="Qu J."/>
            <person name="Schaub F."/>
            <person name="Wada-Katsumata A."/>
            <person name="Worley K.C."/>
            <person name="Xie Q."/>
            <person name="Ylla G."/>
            <person name="Poulsen M."/>
            <person name="Gibbs R.A."/>
            <person name="Schal C."/>
            <person name="Richards S."/>
            <person name="Belles X."/>
            <person name="Korb J."/>
            <person name="Bornberg-Bauer E."/>
        </authorList>
    </citation>
    <scope>NUCLEOTIDE SEQUENCE [LARGE SCALE GENOMIC DNA]</scope>
    <source>
        <tissue evidence="8">Whole body</tissue>
    </source>
</reference>
<evidence type="ECO:0000256" key="4">
    <source>
        <dbReference type="ARBA" id="ARBA00023157"/>
    </source>
</evidence>
<dbReference type="InterPro" id="IPR003645">
    <property type="entry name" value="Fol_N"/>
</dbReference>
<sequence>MCTLPCAGHSQCPSVQACVSGICLLGCRSSKDCPSEQACVNSKCQDPCKKEGVCGPNAVCHCVNHVTQCECPAGFVGNPVPQQGCVRVPTSCSSSAECPSGHSCLNNLCTVPCADNSHCAVGERCANSVCVKVCYGDSNCVPGEVCIEGTCQPGCATDSDCKTNEICIHNKCRCGSGFTSDPSGCLDINECKDSPCHPSAECINDPGSYRCACPLGTVGDPFLDPGCVTPNECNRDADCSDTLACEHGKCTDPCVAGADVQCGPNAVCNVFDHVGVCSCPAGHLGDPNSITVGCFKVECLSNDDCSLDRSCDGQSNRCMNPCDQVNCGRGTCKAQNHEGLCSCFQGYTIDSGKCVDINECLENPCHSTAICKNSPGSFSCQCPDGLVGDPVKAGCRKPGDCFTHSDCPSTASCVDNRCRNPCENPDACGRNAECLPTAHTALCRCPAQTRGDAKVECVQLECADSNDCTPSKACIDSRCVDPCSLPNVCGQNAHCLPLNHVGVCSCYSGYTGNPQLGCVTVQYCSTNSQCPAGTRCNSGICTSECTSARECISDQLCIQGVCQPTCKSNYSCPAFQFCQNSICVKEVRCQTDYDCSDTETCIENAVGQAECLNACDGPILCGRNAECTAQHHQSLCSCKTGYHGNPIDDKIGCQPIECETNEQCSNDKLCEDYMCKIACLVRNPCGINALCSAQNHEQVCYCQPGYTGDPQIGCQLIDFCTDSPCGPGARCDNSRGSYKCLCPIGTVGDPYHDGCHAPVECSHNEDCPAAAECTQSNGVPKCKDVCENAICGPNAECVANDHASACVCRSGYEGSPNDIHVGCRPKPVPCAANTDCPPNTYCYGDICRPSCQSNEECSLAEMCLQGQCNSPCDEHSACGMNAECRVISHNKQCSCPPGFTGNQDVECVRIPVSCESSLDCSEGNTCRDNMCLPVCQGDQECAFNEKCLKGNCILTCRVDNDCFLGHICLHNMCIYGCHSEDDCSASESCRDNRCVNPCSDSPCGPNAVCTVSNQRASCSCRSGFVPNPIAKVACVRVPGQPCTENRECPTGSTCLDDACRPVCSSDIGCLGNERCDLTSGVCKPLCRRDDDCRSGEVCEGLVCVTGCRSDSGCPVDRACISSKCIDLCASPTACGTNANCIMTNHQKQCSCPVPLIGDAETGCRHPTSLCQSEHDCSSGQTCYVGMCQTTCRSDQNCLADERCLGGLCKTVCNSDSKCGPKQICEDRLCDVGCRSDTVCPDSEACINKQCRNPCEEGSVCGTCAICSVVNHGVQCSCPVNFLGNPLVSCSKPSVRCGTGIPDCECDEAGYCTRNCIADHDCSCGETCAKGKCRRRCSGPNSCAQGQLCQRGLCRAGCRSHNDCPNDQACVRGQCHDPCTTPKFPCGTNAQCRVSEHRAICLCPDGYQGEPSQICNQYECLKDDDCEPNKYCSEDKACRNPCLEAGACGSNAQCRVFYRRAQCSCPPGYYGNPELECKQGGDQCLRNPCGDNAKCRDTQDGFDCTCVPGCTGDPYRGCLCDGHQTDLCRDKQCGVNAACRVVNNREPECYCPSDYPAGNPYIECTIDRTPTDCRTEGCGKNAECLREGAVFVCHCLPGTTGRAEVECHSVISCLDHSECPAQQACIGEKCLNPCSVANPCHSQQECQVQEHQPVCIKVCQCQRHGDCRTGHICDGCNCVPKVAPAGCEHCPPGYQCNPISGACIKVTEATETVTKMTPTVPELTITESTPLETGPTLTSHITQTETQTAETEYTGTEQIVTITQTSVGGKESPTTLEEQSPPYSQTTQFPEETSPVVPGIGTGRTPAETPTTLLPKSFTVPQKVESIVTTMEIFTTHFNATTLPASTSPETLSPKQVTTTTFTTIATTKKSPEVTYRQNGVHTVPATSSSTGTQTEQSATVTESGIVTYITEPIAPSSKIPSVSLTLLPNISLTTKVEQITEPRYTYSSELTTPSSMMTTVPELSIEVTVPEEPTVLPPEATTVTGSSSTEGVHSTKILTVRPITTARSSSLYPTIVSPATESPATRTEMSITTEPLKSPTGSSLGTEFATLPTMSQSTEIEELATTVTEKPMSTVPSGVSEQLTSGMTTVSSEIGTSESSATPQTLTPGITQLNTTTEISHTESIITGFPTETAPTTAPTTSQAVDRGKPTLVSETRASQPETEAPVTTTERIYVFQTTQTLKEPETQSPSVLLTQTPEISTRSSAGIEVSETEVTTTERTTAREGRTGTLVITT</sequence>
<dbReference type="SMART" id="SM00179">
    <property type="entry name" value="EGF_CA"/>
    <property type="match status" value="4"/>
</dbReference>
<dbReference type="CDD" id="cd00054">
    <property type="entry name" value="EGF_CA"/>
    <property type="match status" value="2"/>
</dbReference>
<feature type="domain" description="EGF-like" evidence="7">
    <location>
        <begin position="1479"/>
        <end position="1518"/>
    </location>
</feature>
<feature type="domain" description="EGF-like" evidence="7">
    <location>
        <begin position="716"/>
        <end position="756"/>
    </location>
</feature>
<evidence type="ECO:0000313" key="8">
    <source>
        <dbReference type="EMBL" id="PNF25790.1"/>
    </source>
</evidence>
<name>A0A2J7QB30_9NEOP</name>
<accession>A0A2J7QB30</accession>
<dbReference type="Pfam" id="PF00008">
    <property type="entry name" value="EGF"/>
    <property type="match status" value="1"/>
</dbReference>
<protein>
    <recommendedName>
        <fullName evidence="7">EGF-like domain-containing protein</fullName>
    </recommendedName>
</protein>
<keyword evidence="2" id="KW-0732">Signal</keyword>
<organism evidence="8 9">
    <name type="scientific">Cryptotermes secundus</name>
    <dbReference type="NCBI Taxonomy" id="105785"/>
    <lineage>
        <taxon>Eukaryota</taxon>
        <taxon>Metazoa</taxon>
        <taxon>Ecdysozoa</taxon>
        <taxon>Arthropoda</taxon>
        <taxon>Hexapoda</taxon>
        <taxon>Insecta</taxon>
        <taxon>Pterygota</taxon>
        <taxon>Neoptera</taxon>
        <taxon>Polyneoptera</taxon>
        <taxon>Dictyoptera</taxon>
        <taxon>Blattodea</taxon>
        <taxon>Blattoidea</taxon>
        <taxon>Termitoidae</taxon>
        <taxon>Kalotermitidae</taxon>
        <taxon>Cryptotermitinae</taxon>
        <taxon>Cryptotermes</taxon>
    </lineage>
</organism>
<evidence type="ECO:0000256" key="3">
    <source>
        <dbReference type="ARBA" id="ARBA00022737"/>
    </source>
</evidence>
<dbReference type="InterPro" id="IPR000742">
    <property type="entry name" value="EGF"/>
</dbReference>
<feature type="non-terminal residue" evidence="8">
    <location>
        <position position="2235"/>
    </location>
</feature>
<dbReference type="PANTHER" id="PTHR22963">
    <property type="entry name" value="ENDOGLIN-RELATED"/>
    <property type="match status" value="1"/>
</dbReference>
<comment type="caution">
    <text evidence="8">The sequence shown here is derived from an EMBL/GenBank/DDBJ whole genome shotgun (WGS) entry which is preliminary data.</text>
</comment>
<evidence type="ECO:0000256" key="1">
    <source>
        <dbReference type="ARBA" id="ARBA00022536"/>
    </source>
</evidence>
<dbReference type="Proteomes" id="UP000235965">
    <property type="component" value="Unassembled WGS sequence"/>
</dbReference>
<evidence type="ECO:0000256" key="5">
    <source>
        <dbReference type="PROSITE-ProRule" id="PRU00076"/>
    </source>
</evidence>
<dbReference type="PROSITE" id="PS01186">
    <property type="entry name" value="EGF_2"/>
    <property type="match status" value="4"/>
</dbReference>
<dbReference type="Gene3D" id="2.10.25.10">
    <property type="entry name" value="Laminin"/>
    <property type="match status" value="4"/>
</dbReference>
<feature type="domain" description="EGF-like" evidence="7">
    <location>
        <begin position="356"/>
        <end position="396"/>
    </location>
</feature>
<dbReference type="SMART" id="SM00181">
    <property type="entry name" value="EGF"/>
    <property type="match status" value="20"/>
</dbReference>
<feature type="region of interest" description="Disordered" evidence="6">
    <location>
        <begin position="2202"/>
        <end position="2235"/>
    </location>
</feature>